<dbReference type="GO" id="GO:0003697">
    <property type="term" value="F:single-stranded DNA binding"/>
    <property type="evidence" value="ECO:0007669"/>
    <property type="project" value="InterPro"/>
</dbReference>
<dbReference type="GO" id="GO:1990879">
    <property type="term" value="C:CST complex"/>
    <property type="evidence" value="ECO:0007669"/>
    <property type="project" value="InterPro"/>
</dbReference>
<protein>
    <submittedName>
        <fullName evidence="1">Telomere-capping, CST complex subunit-domain-containing protein</fullName>
    </submittedName>
</protein>
<dbReference type="Proteomes" id="UP000193560">
    <property type="component" value="Unassembled WGS sequence"/>
</dbReference>
<dbReference type="STRING" id="90262.A0A1X2IZ33"/>
<comment type="caution">
    <text evidence="1">The sequence shown here is derived from an EMBL/GenBank/DDBJ whole genome shotgun (WGS) entry which is preliminary data.</text>
</comment>
<dbReference type="Pfam" id="PF15490">
    <property type="entry name" value="Ten1_2"/>
    <property type="match status" value="1"/>
</dbReference>
<name>A0A1X2IZ33_9FUNG</name>
<gene>
    <name evidence="1" type="ORF">BCR42DRAFT_403172</name>
</gene>
<sequence length="119" mass="13541">MTTLSSGKHVFIEELVENPQKYDNTSIRVLGRLIDYHAARNTATMVSKNASLRLNTELVEIYVRDTCLVQCIGEVHYDQNIGQLVLKPRILRNMDIVDIDIYEKTVLASRQYDKSAASP</sequence>
<dbReference type="EMBL" id="MCGE01000002">
    <property type="protein sequence ID" value="ORZ24553.1"/>
    <property type="molecule type" value="Genomic_DNA"/>
</dbReference>
<keyword evidence="2" id="KW-1185">Reference proteome</keyword>
<reference evidence="1 2" key="1">
    <citation type="submission" date="2016-07" db="EMBL/GenBank/DDBJ databases">
        <title>Pervasive Adenine N6-methylation of Active Genes in Fungi.</title>
        <authorList>
            <consortium name="DOE Joint Genome Institute"/>
            <person name="Mondo S.J."/>
            <person name="Dannebaum R.O."/>
            <person name="Kuo R.C."/>
            <person name="Labutti K."/>
            <person name="Haridas S."/>
            <person name="Kuo A."/>
            <person name="Salamov A."/>
            <person name="Ahrendt S.R."/>
            <person name="Lipzen A."/>
            <person name="Sullivan W."/>
            <person name="Andreopoulos W.B."/>
            <person name="Clum A."/>
            <person name="Lindquist E."/>
            <person name="Daum C."/>
            <person name="Ramamoorthy G.K."/>
            <person name="Gryganskyi A."/>
            <person name="Culley D."/>
            <person name="Magnuson J.K."/>
            <person name="James T.Y."/>
            <person name="O'Malley M.A."/>
            <person name="Stajich J.E."/>
            <person name="Spatafora J.W."/>
            <person name="Visel A."/>
            <person name="Grigoriev I.V."/>
        </authorList>
    </citation>
    <scope>NUCLEOTIDE SEQUENCE [LARGE SCALE GENOMIC DNA]</scope>
    <source>
        <strain evidence="1 2">NRRL 1336</strain>
    </source>
</reference>
<dbReference type="AlphaFoldDB" id="A0A1X2IZ33"/>
<evidence type="ECO:0000313" key="1">
    <source>
        <dbReference type="EMBL" id="ORZ24553.1"/>
    </source>
</evidence>
<accession>A0A1X2IZ33</accession>
<proteinExistence type="predicted"/>
<evidence type="ECO:0000313" key="2">
    <source>
        <dbReference type="Proteomes" id="UP000193560"/>
    </source>
</evidence>
<organism evidence="1 2">
    <name type="scientific">Absidia repens</name>
    <dbReference type="NCBI Taxonomy" id="90262"/>
    <lineage>
        <taxon>Eukaryota</taxon>
        <taxon>Fungi</taxon>
        <taxon>Fungi incertae sedis</taxon>
        <taxon>Mucoromycota</taxon>
        <taxon>Mucoromycotina</taxon>
        <taxon>Mucoromycetes</taxon>
        <taxon>Mucorales</taxon>
        <taxon>Cunninghamellaceae</taxon>
        <taxon>Absidia</taxon>
    </lineage>
</organism>
<dbReference type="InterPro" id="IPR012340">
    <property type="entry name" value="NA-bd_OB-fold"/>
</dbReference>
<dbReference type="Gene3D" id="2.40.50.140">
    <property type="entry name" value="Nucleic acid-binding proteins"/>
    <property type="match status" value="1"/>
</dbReference>
<dbReference type="OrthoDB" id="342190at2759"/>
<dbReference type="InterPro" id="IPR029146">
    <property type="entry name" value="Ten1_animal_plant"/>
</dbReference>